<dbReference type="SUPFAM" id="SSF47576">
    <property type="entry name" value="Calponin-homology domain, CH-domain"/>
    <property type="match status" value="1"/>
</dbReference>
<dbReference type="PROSITE" id="PS50003">
    <property type="entry name" value="PH_DOMAIN"/>
    <property type="match status" value="1"/>
</dbReference>
<dbReference type="SUPFAM" id="SSF47769">
    <property type="entry name" value="SAM/Pointed domain"/>
    <property type="match status" value="1"/>
</dbReference>
<keyword evidence="2" id="KW-0344">Guanine-nucleotide releasing factor</keyword>
<feature type="region of interest" description="Disordered" evidence="4">
    <location>
        <begin position="82"/>
        <end position="137"/>
    </location>
</feature>
<feature type="compositionally biased region" description="Polar residues" evidence="4">
    <location>
        <begin position="545"/>
        <end position="557"/>
    </location>
</feature>
<dbReference type="PRINTS" id="PR00452">
    <property type="entry name" value="SH3DOMAIN"/>
</dbReference>
<dbReference type="InterPro" id="IPR011993">
    <property type="entry name" value="PH-like_dom_sf"/>
</dbReference>
<dbReference type="Gene3D" id="2.30.30.40">
    <property type="entry name" value="SH3 Domains"/>
    <property type="match status" value="1"/>
</dbReference>
<feature type="domain" description="PH" evidence="6">
    <location>
        <begin position="388"/>
        <end position="484"/>
    </location>
</feature>
<feature type="compositionally biased region" description="Pro residues" evidence="4">
    <location>
        <begin position="633"/>
        <end position="649"/>
    </location>
</feature>
<dbReference type="STRING" id="13706.A0A1X2H688"/>
<dbReference type="GO" id="GO:0005829">
    <property type="term" value="C:cytosol"/>
    <property type="evidence" value="ECO:0007669"/>
    <property type="project" value="GOC"/>
</dbReference>
<dbReference type="GO" id="GO:0005085">
    <property type="term" value="F:guanyl-nucleotide exchange factor activity"/>
    <property type="evidence" value="ECO:0007669"/>
    <property type="project" value="UniProtKB-KW"/>
</dbReference>
<reference evidence="9 10" key="1">
    <citation type="submission" date="2016-07" db="EMBL/GenBank/DDBJ databases">
        <title>Pervasive Adenine N6-methylation of Active Genes in Fungi.</title>
        <authorList>
            <consortium name="DOE Joint Genome Institute"/>
            <person name="Mondo S.J."/>
            <person name="Dannebaum R.O."/>
            <person name="Kuo R.C."/>
            <person name="Labutti K."/>
            <person name="Haridas S."/>
            <person name="Kuo A."/>
            <person name="Salamov A."/>
            <person name="Ahrendt S.R."/>
            <person name="Lipzen A."/>
            <person name="Sullivan W."/>
            <person name="Andreopoulos W.B."/>
            <person name="Clum A."/>
            <person name="Lindquist E."/>
            <person name="Daum C."/>
            <person name="Ramamoorthy G.K."/>
            <person name="Gryganskyi A."/>
            <person name="Culley D."/>
            <person name="Magnuson J.K."/>
            <person name="James T.Y."/>
            <person name="O'Malley M.A."/>
            <person name="Stajich J.E."/>
            <person name="Spatafora J.W."/>
            <person name="Visel A."/>
            <person name="Grigoriev I.V."/>
        </authorList>
    </citation>
    <scope>NUCLEOTIDE SEQUENCE [LARGE SCALE GENOMIC DNA]</scope>
    <source>
        <strain evidence="9 10">NRRL 2496</strain>
    </source>
</reference>
<feature type="region of interest" description="Disordered" evidence="4">
    <location>
        <begin position="228"/>
        <end position="306"/>
    </location>
</feature>
<evidence type="ECO:0000313" key="9">
    <source>
        <dbReference type="EMBL" id="ORY93998.1"/>
    </source>
</evidence>
<dbReference type="InterPro" id="IPR001715">
    <property type="entry name" value="CH_dom"/>
</dbReference>
<dbReference type="PANTHER" id="PTHR22902">
    <property type="entry name" value="SESQUIPEDALIAN"/>
    <property type="match status" value="1"/>
</dbReference>
<evidence type="ECO:0008006" key="11">
    <source>
        <dbReference type="Google" id="ProtNLM"/>
    </source>
</evidence>
<evidence type="ECO:0000256" key="4">
    <source>
        <dbReference type="SAM" id="MobiDB-lite"/>
    </source>
</evidence>
<feature type="compositionally biased region" description="Polar residues" evidence="4">
    <location>
        <begin position="239"/>
        <end position="250"/>
    </location>
</feature>
<dbReference type="EMBL" id="MCGN01000008">
    <property type="protein sequence ID" value="ORY93998.1"/>
    <property type="molecule type" value="Genomic_DNA"/>
</dbReference>
<dbReference type="InterPro" id="IPR001849">
    <property type="entry name" value="PH_domain"/>
</dbReference>
<dbReference type="GO" id="GO:0055037">
    <property type="term" value="C:recycling endosome"/>
    <property type="evidence" value="ECO:0007669"/>
    <property type="project" value="TreeGrafter"/>
</dbReference>
<dbReference type="Gene3D" id="1.10.150.50">
    <property type="entry name" value="Transcription Factor, Ets-1"/>
    <property type="match status" value="1"/>
</dbReference>
<feature type="compositionally biased region" description="Polar residues" evidence="4">
    <location>
        <begin position="808"/>
        <end position="822"/>
    </location>
</feature>
<dbReference type="PROSITE" id="PS50021">
    <property type="entry name" value="CH"/>
    <property type="match status" value="1"/>
</dbReference>
<dbReference type="CDD" id="cd00014">
    <property type="entry name" value="CH_SF"/>
    <property type="match status" value="1"/>
</dbReference>
<dbReference type="GO" id="GO:0007032">
    <property type="term" value="P:endosome organization"/>
    <property type="evidence" value="ECO:0007669"/>
    <property type="project" value="TreeGrafter"/>
</dbReference>
<dbReference type="Pfam" id="PF07647">
    <property type="entry name" value="SAM_2"/>
    <property type="match status" value="1"/>
</dbReference>
<feature type="compositionally biased region" description="Polar residues" evidence="4">
    <location>
        <begin position="564"/>
        <end position="576"/>
    </location>
</feature>
<dbReference type="OrthoDB" id="73680at2759"/>
<sequence>MTTLEIVHVTHEFTAENEDEISLHVGDRVTVLEKDEAYHDGWWRGRTDRGEIGLFPSNYTTARASLDKEIGSLHSAIATMTLQQKQQPQQQQNNDPTSIMPPPQDPLPALPTVSSASSESSSIGSRKVSRTMSVNKAQRQTTLKASLTLPTLRDVTPEDWTVDQVVTWLGAMGFHDVATIFRVQEISGDILMELTVDSLKELNIGTFGKRFKLHNAIQGLKEETSVHLPQMNAAEISRPSMTESRPISMTSGSSGSAASDTLGQKPRAVYNTGNNHPHPLNMSPSMSAPLFDRPTPHFKPKNDYYQQHSTVPPVQSAALGMPRKDPMVDDLDEVMSQSSVQTTSRRTSFFRNSFMRASARPSALLSLGNRMSVDASPNKQSVMASQGKTDMEGWLHKQGDKYKTWNKRWFVLKGSNLFYFKSPKDSRVKAIINLVGYSVIADEKIHPGKYSFMARHERERTFYFYTDSEKNMRAWMRALMKATISRNFSAPVLSSSTVPTVSLDQARRMRPRPPSMLLHGGKDDTFGLESIMERPFSLREYNSPPMRTSLSDHTGQTFRAPLSRSDSTNSTMSTSGERLPPVPSISSPPVPHLHAGTYLDTVYDVPDEDDEDLIDPDRSMIPAHASTDSFIHDPPPSSKEDVPPVPSQPLPGQSPIHTNPPSAINTNTQSQPHLSQSILPPSPATTRPTSVDVHLEWANAYMAEPIRRLDDLRSGEVLILLLEGITGKTVRRAATNTPGSTSMQMLDNLVAAFRFMGREGVQVDGSYTIKDVFNGNQDKILLMLDAIKAWADNQPSASRNVKRYTFGGENNTATPADASDTS</sequence>
<dbReference type="InParanoid" id="A0A1X2H688"/>
<feature type="compositionally biased region" description="Low complexity" evidence="4">
    <location>
        <begin position="83"/>
        <end position="92"/>
    </location>
</feature>
<accession>A0A1X2H688</accession>
<feature type="region of interest" description="Disordered" evidence="4">
    <location>
        <begin position="606"/>
        <end position="689"/>
    </location>
</feature>
<dbReference type="GO" id="GO:0005802">
    <property type="term" value="C:trans-Golgi network"/>
    <property type="evidence" value="ECO:0007669"/>
    <property type="project" value="TreeGrafter"/>
</dbReference>
<feature type="region of interest" description="Disordered" evidence="4">
    <location>
        <begin position="801"/>
        <end position="822"/>
    </location>
</feature>
<comment type="caution">
    <text evidence="9">The sequence shown here is derived from an EMBL/GenBank/DDBJ whole genome shotgun (WGS) entry which is preliminary data.</text>
</comment>
<proteinExistence type="predicted"/>
<dbReference type="GO" id="GO:0001881">
    <property type="term" value="P:receptor recycling"/>
    <property type="evidence" value="ECO:0007669"/>
    <property type="project" value="TreeGrafter"/>
</dbReference>
<dbReference type="AlphaFoldDB" id="A0A1X2H688"/>
<dbReference type="PANTHER" id="PTHR22902:SF39">
    <property type="entry name" value="PH DOMAIN-CONTAINING PROTEIN-RELATED"/>
    <property type="match status" value="1"/>
</dbReference>
<dbReference type="InterPro" id="IPR013761">
    <property type="entry name" value="SAM/pointed_sf"/>
</dbReference>
<feature type="domain" description="Calponin-homology (CH)" evidence="7">
    <location>
        <begin position="688"/>
        <end position="792"/>
    </location>
</feature>
<dbReference type="InterPro" id="IPR001452">
    <property type="entry name" value="SH3_domain"/>
</dbReference>
<gene>
    <name evidence="9" type="ORF">BCR43DRAFT_461404</name>
</gene>
<dbReference type="InterPro" id="IPR036872">
    <property type="entry name" value="CH_dom_sf"/>
</dbReference>
<evidence type="ECO:0000256" key="2">
    <source>
        <dbReference type="ARBA" id="ARBA00022658"/>
    </source>
</evidence>
<evidence type="ECO:0000259" key="7">
    <source>
        <dbReference type="PROSITE" id="PS50021"/>
    </source>
</evidence>
<dbReference type="SMART" id="SM00326">
    <property type="entry name" value="SH3"/>
    <property type="match status" value="1"/>
</dbReference>
<dbReference type="CDD" id="cd00174">
    <property type="entry name" value="SH3"/>
    <property type="match status" value="1"/>
</dbReference>
<feature type="compositionally biased region" description="Pro residues" evidence="4">
    <location>
        <begin position="99"/>
        <end position="109"/>
    </location>
</feature>
<evidence type="ECO:0000259" key="8">
    <source>
        <dbReference type="PROSITE" id="PS50105"/>
    </source>
</evidence>
<dbReference type="PROSITE" id="PS50105">
    <property type="entry name" value="SAM_DOMAIN"/>
    <property type="match status" value="1"/>
</dbReference>
<dbReference type="InterPro" id="IPR001660">
    <property type="entry name" value="SAM"/>
</dbReference>
<evidence type="ECO:0000313" key="10">
    <source>
        <dbReference type="Proteomes" id="UP000242180"/>
    </source>
</evidence>
<evidence type="ECO:0000256" key="3">
    <source>
        <dbReference type="PROSITE-ProRule" id="PRU00192"/>
    </source>
</evidence>
<dbReference type="GO" id="GO:0005769">
    <property type="term" value="C:early endosome"/>
    <property type="evidence" value="ECO:0007669"/>
    <property type="project" value="TreeGrafter"/>
</dbReference>
<feature type="compositionally biased region" description="Low complexity" evidence="4">
    <location>
        <begin position="110"/>
        <end position="126"/>
    </location>
</feature>
<protein>
    <recommendedName>
        <fullName evidence="11">PH domain-containing protein</fullName>
    </recommendedName>
</protein>
<dbReference type="SUPFAM" id="SSF50729">
    <property type="entry name" value="PH domain-like"/>
    <property type="match status" value="1"/>
</dbReference>
<dbReference type="FunFam" id="2.30.29.30:FF:000286">
    <property type="entry name" value="PH-protein kinase domain containing protein"/>
    <property type="match status" value="1"/>
</dbReference>
<feature type="compositionally biased region" description="Pro residues" evidence="4">
    <location>
        <begin position="580"/>
        <end position="591"/>
    </location>
</feature>
<dbReference type="CDD" id="cd09535">
    <property type="entry name" value="SAM_BOI-like_fungal"/>
    <property type="match status" value="1"/>
</dbReference>
<dbReference type="SUPFAM" id="SSF50044">
    <property type="entry name" value="SH3-domain"/>
    <property type="match status" value="1"/>
</dbReference>
<dbReference type="Proteomes" id="UP000242180">
    <property type="component" value="Unassembled WGS sequence"/>
</dbReference>
<evidence type="ECO:0000259" key="6">
    <source>
        <dbReference type="PROSITE" id="PS50003"/>
    </source>
</evidence>
<dbReference type="InterPro" id="IPR036028">
    <property type="entry name" value="SH3-like_dom_sf"/>
</dbReference>
<dbReference type="SMART" id="SM00233">
    <property type="entry name" value="PH"/>
    <property type="match status" value="1"/>
</dbReference>
<evidence type="ECO:0000256" key="1">
    <source>
        <dbReference type="ARBA" id="ARBA00022443"/>
    </source>
</evidence>
<dbReference type="Gene3D" id="1.10.418.10">
    <property type="entry name" value="Calponin-like domain"/>
    <property type="match status" value="1"/>
</dbReference>
<keyword evidence="10" id="KW-1185">Reference proteome</keyword>
<name>A0A1X2H688_SYNRA</name>
<dbReference type="PROSITE" id="PS50002">
    <property type="entry name" value="SH3"/>
    <property type="match status" value="1"/>
</dbReference>
<feature type="region of interest" description="Disordered" evidence="4">
    <location>
        <begin position="540"/>
        <end position="593"/>
    </location>
</feature>
<dbReference type="Gene3D" id="2.30.29.30">
    <property type="entry name" value="Pleckstrin-homology domain (PH domain)/Phosphotyrosine-binding domain (PTB)"/>
    <property type="match status" value="1"/>
</dbReference>
<feature type="compositionally biased region" description="Polar residues" evidence="4">
    <location>
        <begin position="655"/>
        <end position="689"/>
    </location>
</feature>
<keyword evidence="1 3" id="KW-0728">SH3 domain</keyword>
<dbReference type="Pfam" id="PF00169">
    <property type="entry name" value="PH"/>
    <property type="match status" value="1"/>
</dbReference>
<dbReference type="GO" id="GO:0042147">
    <property type="term" value="P:retrograde transport, endosome to Golgi"/>
    <property type="evidence" value="ECO:0007669"/>
    <property type="project" value="TreeGrafter"/>
</dbReference>
<feature type="domain" description="SH3" evidence="5">
    <location>
        <begin position="2"/>
        <end position="65"/>
    </location>
</feature>
<dbReference type="SMART" id="SM00454">
    <property type="entry name" value="SAM"/>
    <property type="match status" value="1"/>
</dbReference>
<dbReference type="Pfam" id="PF14604">
    <property type="entry name" value="SH3_9"/>
    <property type="match status" value="1"/>
</dbReference>
<dbReference type="InterPro" id="IPR045188">
    <property type="entry name" value="Boi1/Boi2-like"/>
</dbReference>
<dbReference type="OMA" id="WANAYMA"/>
<organism evidence="9 10">
    <name type="scientific">Syncephalastrum racemosum</name>
    <name type="common">Filamentous fungus</name>
    <dbReference type="NCBI Taxonomy" id="13706"/>
    <lineage>
        <taxon>Eukaryota</taxon>
        <taxon>Fungi</taxon>
        <taxon>Fungi incertae sedis</taxon>
        <taxon>Mucoromycota</taxon>
        <taxon>Mucoromycotina</taxon>
        <taxon>Mucoromycetes</taxon>
        <taxon>Mucorales</taxon>
        <taxon>Syncephalastraceae</taxon>
        <taxon>Syncephalastrum</taxon>
    </lineage>
</organism>
<feature type="domain" description="SAM" evidence="8">
    <location>
        <begin position="160"/>
        <end position="223"/>
    </location>
</feature>
<evidence type="ECO:0000259" key="5">
    <source>
        <dbReference type="PROSITE" id="PS50002"/>
    </source>
</evidence>
<dbReference type="FunCoup" id="A0A1X2H688">
    <property type="interactions" value="76"/>
</dbReference>
<dbReference type="Pfam" id="PF00307">
    <property type="entry name" value="CH"/>
    <property type="match status" value="1"/>
</dbReference>